<dbReference type="InterPro" id="IPR014718">
    <property type="entry name" value="GH-type_carb-bd"/>
</dbReference>
<dbReference type="Proteomes" id="UP000886787">
    <property type="component" value="Unassembled WGS sequence"/>
</dbReference>
<dbReference type="AlphaFoldDB" id="A0A9D0ZGC1"/>
<evidence type="ECO:0000313" key="1">
    <source>
        <dbReference type="EMBL" id="HIQ80025.1"/>
    </source>
</evidence>
<protein>
    <submittedName>
        <fullName evidence="1">Aldose 1-epimerase family protein</fullName>
    </submittedName>
</protein>
<organism evidence="1 2">
    <name type="scientific">Candidatus Scatavimonas merdigallinarum</name>
    <dbReference type="NCBI Taxonomy" id="2840914"/>
    <lineage>
        <taxon>Bacteria</taxon>
        <taxon>Bacillati</taxon>
        <taxon>Bacillota</taxon>
        <taxon>Clostridia</taxon>
        <taxon>Eubacteriales</taxon>
        <taxon>Oscillospiraceae</taxon>
        <taxon>Oscillospiraceae incertae sedis</taxon>
        <taxon>Candidatus Scatavimonas</taxon>
    </lineage>
</organism>
<gene>
    <name evidence="1" type="ORF">IAD32_01915</name>
</gene>
<reference evidence="1" key="1">
    <citation type="submission" date="2020-10" db="EMBL/GenBank/DDBJ databases">
        <authorList>
            <person name="Gilroy R."/>
        </authorList>
    </citation>
    <scope>NUCLEOTIDE SEQUENCE</scope>
    <source>
        <strain evidence="1">ChiSjej1B19-3389</strain>
    </source>
</reference>
<evidence type="ECO:0000313" key="2">
    <source>
        <dbReference type="Proteomes" id="UP000886787"/>
    </source>
</evidence>
<dbReference type="GO" id="GO:0030246">
    <property type="term" value="F:carbohydrate binding"/>
    <property type="evidence" value="ECO:0007669"/>
    <property type="project" value="InterPro"/>
</dbReference>
<dbReference type="InterPro" id="IPR027839">
    <property type="entry name" value="DUF4432"/>
</dbReference>
<dbReference type="Pfam" id="PF14486">
    <property type="entry name" value="DUF4432"/>
    <property type="match status" value="1"/>
</dbReference>
<comment type="caution">
    <text evidence="1">The sequence shown here is derived from an EMBL/GenBank/DDBJ whole genome shotgun (WGS) entry which is preliminary data.</text>
</comment>
<dbReference type="Gene3D" id="2.70.98.10">
    <property type="match status" value="1"/>
</dbReference>
<dbReference type="CDD" id="cd09023">
    <property type="entry name" value="Aldose_epim_Ec_c4013"/>
    <property type="match status" value="1"/>
</dbReference>
<reference evidence="1" key="2">
    <citation type="journal article" date="2021" name="PeerJ">
        <title>Extensive microbial diversity within the chicken gut microbiome revealed by metagenomics and culture.</title>
        <authorList>
            <person name="Gilroy R."/>
            <person name="Ravi A."/>
            <person name="Getino M."/>
            <person name="Pursley I."/>
            <person name="Horton D.L."/>
            <person name="Alikhan N.F."/>
            <person name="Baker D."/>
            <person name="Gharbi K."/>
            <person name="Hall N."/>
            <person name="Watson M."/>
            <person name="Adriaenssens E.M."/>
            <person name="Foster-Nyarko E."/>
            <person name="Jarju S."/>
            <person name="Secka A."/>
            <person name="Antonio M."/>
            <person name="Oren A."/>
            <person name="Chaudhuri R.R."/>
            <person name="La Ragione R."/>
            <person name="Hildebrand F."/>
            <person name="Pallen M.J."/>
        </authorList>
    </citation>
    <scope>NUCLEOTIDE SEQUENCE</scope>
    <source>
        <strain evidence="1">ChiSjej1B19-3389</strain>
    </source>
</reference>
<accession>A0A9D0ZGC1</accession>
<dbReference type="EMBL" id="DVFW01000013">
    <property type="protein sequence ID" value="HIQ80025.1"/>
    <property type="molecule type" value="Genomic_DNA"/>
</dbReference>
<sequence>MQKNALLRYVGSAEQLLGMKDYTINGGKASGMRAIELYNATGLSFTVLPDRGMDITGLSFRGINLSFLSKTGLTAPQFFTEDRDKGFFKSFFAGFLTTCGLSYMGAHCRDGEENLGLHGVISNTPAYEVCPEVLWEENGSALTLSGKLRQAQVFGEHLLMQRRITLAGEENRFTIEDRIENLDFVPVPFMLLYHINFGYPMLSPQCELLLPSLSITPRDKQAEEGLSASDKITEPVDGFKEQVFFHKMRPDRQGKVHAMLINHKLLTALELIYPIAQLPCFTQWKCMKSGEYVLGLEPGNCHVMGRALAKKDGSLQYLKPGQQQSIRMEIKIHHSLKEINRARAVFET</sequence>
<name>A0A9D0ZGC1_9FIRM</name>
<proteinExistence type="predicted"/>